<dbReference type="STRING" id="49186.SAMN05421647_102235"/>
<reference evidence="1 2" key="1">
    <citation type="submission" date="2017-01" db="EMBL/GenBank/DDBJ databases">
        <authorList>
            <person name="Mah S.A."/>
            <person name="Swanson W.J."/>
            <person name="Moy G.W."/>
            <person name="Vacquier V.D."/>
        </authorList>
    </citation>
    <scope>NUCLEOTIDE SEQUENCE [LARGE SCALE GENOMIC DNA]</scope>
    <source>
        <strain evidence="1 2">DSM 7027</strain>
    </source>
</reference>
<gene>
    <name evidence="1" type="ORF">SAMN05421647_102235</name>
</gene>
<evidence type="ECO:0000313" key="1">
    <source>
        <dbReference type="EMBL" id="SIQ11245.1"/>
    </source>
</evidence>
<dbReference type="Proteomes" id="UP000186895">
    <property type="component" value="Unassembled WGS sequence"/>
</dbReference>
<dbReference type="AlphaFoldDB" id="A0A1N6Q3X8"/>
<accession>A0A1N6Q3X8</accession>
<proteinExistence type="predicted"/>
<dbReference type="RefSeq" id="WP_076461621.1">
    <property type="nucleotide sequence ID" value="NZ_FTMN01000002.1"/>
</dbReference>
<keyword evidence="2" id="KW-1185">Reference proteome</keyword>
<sequence length="99" mass="10570">MSSNGGITGEQFSRFLASKGVGDDCPTCGLAAGLSIPVNDPSLSGEGKAPAVRVVRRLEEDPRLGYGELMQVCGNCGFIRYFRDAEILAFLQGEDKNEL</sequence>
<organism evidence="1 2">
    <name type="scientific">Marinobacterium stanieri</name>
    <dbReference type="NCBI Taxonomy" id="49186"/>
    <lineage>
        <taxon>Bacteria</taxon>
        <taxon>Pseudomonadati</taxon>
        <taxon>Pseudomonadota</taxon>
        <taxon>Gammaproteobacteria</taxon>
        <taxon>Oceanospirillales</taxon>
        <taxon>Oceanospirillaceae</taxon>
        <taxon>Marinobacterium</taxon>
    </lineage>
</organism>
<evidence type="ECO:0000313" key="2">
    <source>
        <dbReference type="Proteomes" id="UP000186895"/>
    </source>
</evidence>
<dbReference type="EMBL" id="FTMN01000002">
    <property type="protein sequence ID" value="SIQ11245.1"/>
    <property type="molecule type" value="Genomic_DNA"/>
</dbReference>
<protein>
    <submittedName>
        <fullName evidence="1">Uncharacterized protein</fullName>
    </submittedName>
</protein>
<name>A0A1N6Q3X8_9GAMM</name>